<gene>
    <name evidence="1" type="ORF">HNO88_001329</name>
</gene>
<evidence type="ECO:0000313" key="1">
    <source>
        <dbReference type="EMBL" id="MBB4858015.1"/>
    </source>
</evidence>
<comment type="caution">
    <text evidence="1">The sequence shown here is derived from an EMBL/GenBank/DDBJ whole genome shotgun (WGS) entry which is preliminary data.</text>
</comment>
<dbReference type="Proteomes" id="UP000555448">
    <property type="component" value="Unassembled WGS sequence"/>
</dbReference>
<proteinExistence type="predicted"/>
<sequence>MIVALALALSTPAEIAAWDGVPVPDEAATPYVDYMGCVSDPVLDVMEAGREQTPAERDAMMTATLAGCRPLRATTAAAMDAKLAHKPDWTDPVVRRARIERILDAMEQRVGFTARDPQGFQAMVQTMRQCIDAGRKDCEPVPPTPSRPN</sequence>
<organism evidence="1 2">
    <name type="scientific">Novosphingobium chloroacetimidivorans</name>
    <dbReference type="NCBI Taxonomy" id="1428314"/>
    <lineage>
        <taxon>Bacteria</taxon>
        <taxon>Pseudomonadati</taxon>
        <taxon>Pseudomonadota</taxon>
        <taxon>Alphaproteobacteria</taxon>
        <taxon>Sphingomonadales</taxon>
        <taxon>Sphingomonadaceae</taxon>
        <taxon>Novosphingobium</taxon>
    </lineage>
</organism>
<dbReference type="AlphaFoldDB" id="A0A7W7K8M9"/>
<dbReference type="EMBL" id="JACHLR010000004">
    <property type="protein sequence ID" value="MBB4858015.1"/>
    <property type="molecule type" value="Genomic_DNA"/>
</dbReference>
<protein>
    <submittedName>
        <fullName evidence="1">Uncharacterized protein</fullName>
    </submittedName>
</protein>
<reference evidence="1 2" key="1">
    <citation type="submission" date="2020-08" db="EMBL/GenBank/DDBJ databases">
        <title>Functional genomics of gut bacteria from endangered species of beetles.</title>
        <authorList>
            <person name="Carlos-Shanley C."/>
        </authorList>
    </citation>
    <scope>NUCLEOTIDE SEQUENCE [LARGE SCALE GENOMIC DNA]</scope>
    <source>
        <strain evidence="1 2">S00245</strain>
    </source>
</reference>
<dbReference type="RefSeq" id="WP_184243295.1">
    <property type="nucleotide sequence ID" value="NZ_JACHLR010000004.1"/>
</dbReference>
<keyword evidence="2" id="KW-1185">Reference proteome</keyword>
<accession>A0A7W7K8M9</accession>
<evidence type="ECO:0000313" key="2">
    <source>
        <dbReference type="Proteomes" id="UP000555448"/>
    </source>
</evidence>
<name>A0A7W7K8M9_9SPHN</name>